<dbReference type="InterPro" id="IPR032630">
    <property type="entry name" value="P_typ_ATPase_c"/>
</dbReference>
<keyword evidence="6 7" id="KW-0472">Membrane</keyword>
<feature type="transmembrane region" description="Helical" evidence="7">
    <location>
        <begin position="139"/>
        <end position="160"/>
    </location>
</feature>
<evidence type="ECO:0000256" key="4">
    <source>
        <dbReference type="ARBA" id="ARBA00022842"/>
    </source>
</evidence>
<feature type="transmembrane region" description="Helical" evidence="7">
    <location>
        <begin position="315"/>
        <end position="334"/>
    </location>
</feature>
<protein>
    <submittedName>
        <fullName evidence="9">Probable phospholipid-transporting ATPase VB isoform X1</fullName>
    </submittedName>
</protein>
<comment type="subcellular location">
    <subcellularLocation>
        <location evidence="1">Membrane</location>
        <topology evidence="1">Multi-pass membrane protein</topology>
    </subcellularLocation>
</comment>
<evidence type="ECO:0000256" key="7">
    <source>
        <dbReference type="SAM" id="Phobius"/>
    </source>
</evidence>
<proteinExistence type="predicted"/>
<dbReference type="GO" id="GO:0045332">
    <property type="term" value="P:phospholipid translocation"/>
    <property type="evidence" value="ECO:0007669"/>
    <property type="project" value="TreeGrafter"/>
</dbReference>
<dbReference type="Proteomes" id="UP001295444">
    <property type="component" value="Chromosome 03"/>
</dbReference>
<dbReference type="GO" id="GO:0005524">
    <property type="term" value="F:ATP binding"/>
    <property type="evidence" value="ECO:0007669"/>
    <property type="project" value="InterPro"/>
</dbReference>
<dbReference type="GO" id="GO:0005886">
    <property type="term" value="C:plasma membrane"/>
    <property type="evidence" value="ECO:0007669"/>
    <property type="project" value="TreeGrafter"/>
</dbReference>
<dbReference type="Pfam" id="PF16212">
    <property type="entry name" value="PhoLip_ATPase_C"/>
    <property type="match status" value="1"/>
</dbReference>
<dbReference type="GO" id="GO:0140326">
    <property type="term" value="F:ATPase-coupled intramembrane lipid transporter activity"/>
    <property type="evidence" value="ECO:0007669"/>
    <property type="project" value="TreeGrafter"/>
</dbReference>
<evidence type="ECO:0000259" key="8">
    <source>
        <dbReference type="Pfam" id="PF16212"/>
    </source>
</evidence>
<keyword evidence="3" id="KW-0479">Metal-binding</keyword>
<dbReference type="PANTHER" id="PTHR24092">
    <property type="entry name" value="PROBABLE PHOSPHOLIPID-TRANSPORTING ATPASE"/>
    <property type="match status" value="1"/>
</dbReference>
<evidence type="ECO:0000256" key="1">
    <source>
        <dbReference type="ARBA" id="ARBA00004141"/>
    </source>
</evidence>
<dbReference type="InterPro" id="IPR023214">
    <property type="entry name" value="HAD_sf"/>
</dbReference>
<evidence type="ECO:0000313" key="10">
    <source>
        <dbReference type="Proteomes" id="UP001295444"/>
    </source>
</evidence>
<keyword evidence="10" id="KW-1185">Reference proteome</keyword>
<dbReference type="SUPFAM" id="SSF56784">
    <property type="entry name" value="HAD-like"/>
    <property type="match status" value="1"/>
</dbReference>
<gene>
    <name evidence="9" type="ORF">PECUL_23A024168</name>
</gene>
<dbReference type="SUPFAM" id="SSF81665">
    <property type="entry name" value="Calcium ATPase, transmembrane domain M"/>
    <property type="match status" value="1"/>
</dbReference>
<dbReference type="EMBL" id="OW240914">
    <property type="protein sequence ID" value="CAH2276774.1"/>
    <property type="molecule type" value="Genomic_DNA"/>
</dbReference>
<evidence type="ECO:0000256" key="5">
    <source>
        <dbReference type="ARBA" id="ARBA00022989"/>
    </source>
</evidence>
<dbReference type="GO" id="GO:0046872">
    <property type="term" value="F:metal ion binding"/>
    <property type="evidence" value="ECO:0007669"/>
    <property type="project" value="UniProtKB-KW"/>
</dbReference>
<dbReference type="InterPro" id="IPR036412">
    <property type="entry name" value="HAD-like_sf"/>
</dbReference>
<feature type="transmembrane region" description="Helical" evidence="7">
    <location>
        <begin position="166"/>
        <end position="183"/>
    </location>
</feature>
<dbReference type="InterPro" id="IPR023298">
    <property type="entry name" value="ATPase_P-typ_TM_dom_sf"/>
</dbReference>
<sequence>MSPEVETSPPEVGLVIDGKTLNVIINGDLQTKFLELTKCCRSVLCCRATPLQKSMVVKLVRDTLNVMTLSIGDGANDVSMIQAADVGIGISGQEGMQAVMSSDFAISRFKHLKKLLLVHGHWCYSRLAKMVVYFFYKNVAYVNLLFWYQFFCGFTGVAMIDYWQMIFFNLFFTSVPPLIFGIMDKDVSEETLMILPELYKTGQQSQFYKMSTFWIAILDAFYQSLVCFFVPYFSYSGTSIDVLSFSTPVNTASLFTITLHLAIEIKTWTFLHWITITGSIISYFVFSLVYNAVCVLCNEGANPYWIMEAQMSDPTFYFVCIITTVIALLPRYFIHAMKGTCGKSPIIVAQKLDKLNKAQREIKIQQWKEKSRTSSIRMINDSTDFYNTSVLPATPEKIQNGCTVTNEVNGSPRLCHSRPVFNAVGPPKGVSDLVREHTEDFIRANHRRSISTVTV</sequence>
<feature type="domain" description="P-type ATPase C-terminal" evidence="8">
    <location>
        <begin position="99"/>
        <end position="340"/>
    </location>
</feature>
<dbReference type="AlphaFoldDB" id="A0AAD1RRJ1"/>
<evidence type="ECO:0000313" key="9">
    <source>
        <dbReference type="EMBL" id="CAH2276774.1"/>
    </source>
</evidence>
<name>A0AAD1RRJ1_PELCU</name>
<dbReference type="InterPro" id="IPR001757">
    <property type="entry name" value="P_typ_ATPase"/>
</dbReference>
<feature type="transmembrane region" description="Helical" evidence="7">
    <location>
        <begin position="245"/>
        <end position="263"/>
    </location>
</feature>
<reference evidence="9" key="1">
    <citation type="submission" date="2022-03" db="EMBL/GenBank/DDBJ databases">
        <authorList>
            <person name="Alioto T."/>
            <person name="Alioto T."/>
            <person name="Gomez Garrido J."/>
        </authorList>
    </citation>
    <scope>NUCLEOTIDE SEQUENCE</scope>
</reference>
<keyword evidence="2 7" id="KW-0812">Transmembrane</keyword>
<dbReference type="PANTHER" id="PTHR24092:SF79">
    <property type="entry name" value="PHOSPHOLIPID-TRANSPORTING ATPASE VB"/>
    <property type="match status" value="1"/>
</dbReference>
<evidence type="ECO:0000256" key="6">
    <source>
        <dbReference type="ARBA" id="ARBA00023136"/>
    </source>
</evidence>
<feature type="transmembrane region" description="Helical" evidence="7">
    <location>
        <begin position="270"/>
        <end position="293"/>
    </location>
</feature>
<accession>A0AAD1RRJ1</accession>
<keyword evidence="5 7" id="KW-1133">Transmembrane helix</keyword>
<evidence type="ECO:0000256" key="2">
    <source>
        <dbReference type="ARBA" id="ARBA00022692"/>
    </source>
</evidence>
<keyword evidence="4" id="KW-0460">Magnesium</keyword>
<feature type="transmembrane region" description="Helical" evidence="7">
    <location>
        <begin position="213"/>
        <end position="233"/>
    </location>
</feature>
<dbReference type="GO" id="GO:0016887">
    <property type="term" value="F:ATP hydrolysis activity"/>
    <property type="evidence" value="ECO:0007669"/>
    <property type="project" value="InterPro"/>
</dbReference>
<organism evidence="9 10">
    <name type="scientific">Pelobates cultripes</name>
    <name type="common">Western spadefoot toad</name>
    <dbReference type="NCBI Taxonomy" id="61616"/>
    <lineage>
        <taxon>Eukaryota</taxon>
        <taxon>Metazoa</taxon>
        <taxon>Chordata</taxon>
        <taxon>Craniata</taxon>
        <taxon>Vertebrata</taxon>
        <taxon>Euteleostomi</taxon>
        <taxon>Amphibia</taxon>
        <taxon>Batrachia</taxon>
        <taxon>Anura</taxon>
        <taxon>Pelobatoidea</taxon>
        <taxon>Pelobatidae</taxon>
        <taxon>Pelobates</taxon>
    </lineage>
</organism>
<evidence type="ECO:0000256" key="3">
    <source>
        <dbReference type="ARBA" id="ARBA00022723"/>
    </source>
</evidence>
<dbReference type="Gene3D" id="3.40.50.1000">
    <property type="entry name" value="HAD superfamily/HAD-like"/>
    <property type="match status" value="1"/>
</dbReference>
<dbReference type="NCBIfam" id="TIGR01494">
    <property type="entry name" value="ATPase_P-type"/>
    <property type="match status" value="1"/>
</dbReference>